<dbReference type="Proteomes" id="UP000217199">
    <property type="component" value="Unassembled WGS sequence"/>
</dbReference>
<feature type="compositionally biased region" description="Polar residues" evidence="2">
    <location>
        <begin position="259"/>
        <end position="273"/>
    </location>
</feature>
<feature type="coiled-coil region" evidence="1">
    <location>
        <begin position="549"/>
        <end position="682"/>
    </location>
</feature>
<feature type="compositionally biased region" description="Basic and acidic residues" evidence="2">
    <location>
        <begin position="418"/>
        <end position="430"/>
    </location>
</feature>
<feature type="compositionally biased region" description="Basic and acidic residues" evidence="2">
    <location>
        <begin position="111"/>
        <end position="120"/>
    </location>
</feature>
<feature type="region of interest" description="Disordered" evidence="2">
    <location>
        <begin position="19"/>
        <end position="53"/>
    </location>
</feature>
<feature type="domain" description="GRIP" evidence="3">
    <location>
        <begin position="855"/>
        <end position="903"/>
    </location>
</feature>
<feature type="region of interest" description="Disordered" evidence="2">
    <location>
        <begin position="249"/>
        <end position="293"/>
    </location>
</feature>
<feature type="region of interest" description="Disordered" evidence="2">
    <location>
        <begin position="133"/>
        <end position="235"/>
    </location>
</feature>
<evidence type="ECO:0000259" key="3">
    <source>
        <dbReference type="PROSITE" id="PS50913"/>
    </source>
</evidence>
<dbReference type="PANTHER" id="PTHR45615">
    <property type="entry name" value="MYOSIN HEAVY CHAIN, NON-MUSCLE"/>
    <property type="match status" value="1"/>
</dbReference>
<comment type="caution">
    <text evidence="4">The sequence shown here is derived from an EMBL/GenBank/DDBJ whole genome shotgun (WGS) entry which is preliminary data.</text>
</comment>
<feature type="compositionally biased region" description="Basic and acidic residues" evidence="2">
    <location>
        <begin position="194"/>
        <end position="214"/>
    </location>
</feature>
<evidence type="ECO:0000313" key="5">
    <source>
        <dbReference type="Proteomes" id="UP000217199"/>
    </source>
</evidence>
<feature type="compositionally biased region" description="Low complexity" evidence="2">
    <location>
        <begin position="823"/>
        <end position="849"/>
    </location>
</feature>
<dbReference type="InParanoid" id="A0A286URH1"/>
<accession>A0A286URH1</accession>
<reference evidence="4 5" key="1">
    <citation type="journal article" date="2017" name="Mol. Ecol.">
        <title>Comparative and population genomic landscape of Phellinus noxius: A hypervariable fungus causing root rot in trees.</title>
        <authorList>
            <person name="Chung C.L."/>
            <person name="Lee T.J."/>
            <person name="Akiba M."/>
            <person name="Lee H.H."/>
            <person name="Kuo T.H."/>
            <person name="Liu D."/>
            <person name="Ke H.M."/>
            <person name="Yokoi T."/>
            <person name="Roa M.B."/>
            <person name="Lu M.J."/>
            <person name="Chang Y.Y."/>
            <person name="Ann P.J."/>
            <person name="Tsai J.N."/>
            <person name="Chen C.Y."/>
            <person name="Tzean S.S."/>
            <person name="Ota Y."/>
            <person name="Hattori T."/>
            <person name="Sahashi N."/>
            <person name="Liou R.F."/>
            <person name="Kikuchi T."/>
            <person name="Tsai I.J."/>
        </authorList>
    </citation>
    <scope>NUCLEOTIDE SEQUENCE [LARGE SCALE GENOMIC DNA]</scope>
    <source>
        <strain evidence="4 5">FFPRI411160</strain>
    </source>
</reference>
<dbReference type="AlphaFoldDB" id="A0A286URH1"/>
<keyword evidence="5" id="KW-1185">Reference proteome</keyword>
<dbReference type="PROSITE" id="PS50913">
    <property type="entry name" value="GRIP"/>
    <property type="match status" value="1"/>
</dbReference>
<evidence type="ECO:0000256" key="1">
    <source>
        <dbReference type="SAM" id="Coils"/>
    </source>
</evidence>
<dbReference type="Gene3D" id="1.10.220.60">
    <property type="entry name" value="GRIP domain"/>
    <property type="match status" value="1"/>
</dbReference>
<feature type="region of interest" description="Disordered" evidence="2">
    <location>
        <begin position="757"/>
        <end position="788"/>
    </location>
</feature>
<dbReference type="InterPro" id="IPR000237">
    <property type="entry name" value="GRIP_dom"/>
</dbReference>
<sequence length="904" mass="102289">MFSGFGGFKNVIDNINIAQPQPRITRSGSQDLTDTERSPEHLHPRGSASFDLSGVAHSTGHLAESAFSNLRKSLVSQRPFGASTSPTSQESSSSITTTTSSTRGNSISPQSDRESRSGMRTTLEERLRASFAIGEASNPTTPEPPSHSSTPKPQVVEPSNQQLLSPRLVPLPDSRPPTPVEIDLTSPLPPTTDLPKETTEPEHNKPVLESKPQQEDEQNVDTVDSADTSPVKKGEFKIDIFPHTRYPEADVPLPPFSPIPTNLSASQSTQSVHSPVPDETVQPSTSEDSLDSEKLQSQYTDLEKKFSDATTNLVQMRQKQEIIRMVLAELTPVNDLSDVDALREYLQGLNTKQTMSQEEIKRLNGKLRTYDERIEELRDTHRLESRSQSELVDSLRKQLEESEALLKAAHGSTTQAEDEARKRQTELDQTRAEVQKLKATTKDEEEKRVKAISLLKTVRQKLVKAEKEKEDLLKENSSLKEKEKSEREKEKVERERLEREIENTRAEKERDISGLKSHFDKELSGIREKLEKEFMARRGQLELEFSTTKANYQKEITAKNSRIQTLENSVRSLNTERDSLFDQLQLRQAELESSQSLLESLQSTVSEVQFQLREVTDRSALLQEELADAQRELEYRDLKPRVSSEDSERIRATLEAKYEAKIGELNARLAEMERDRNDTESAMSRNIQQKTQEIESLRKIVDSSSISKGASEEELAKMKQNIESLMHEISTYKEQLSDLDRQKDRVGELEAQLQRQTAEFEERTKQAEQEVADAKEREAQVRASSKTLREELRKVQASAALLERQRNPGVGYWSSVSRHENNSEAALTSSPTPSTSELASSSTSRVTSPSPAPTKNDEEVNLEYLRNVILQFLEHKEMRPHLVRVLSIILHFTPQETRRLIAKV</sequence>
<name>A0A286URH1_9AGAM</name>
<dbReference type="STRING" id="2282107.A0A286URH1"/>
<gene>
    <name evidence="4" type="ORF">PNOK_0213800</name>
</gene>
<feature type="region of interest" description="Disordered" evidence="2">
    <location>
        <begin position="408"/>
        <end position="430"/>
    </location>
</feature>
<feature type="compositionally biased region" description="Polar residues" evidence="2">
    <location>
        <begin position="19"/>
        <end position="32"/>
    </location>
</feature>
<protein>
    <submittedName>
        <fullName evidence="4">Viral a-type inclusion repeat protein</fullName>
    </submittedName>
</protein>
<dbReference type="Pfam" id="PF01465">
    <property type="entry name" value="GRIP"/>
    <property type="match status" value="1"/>
</dbReference>
<feature type="region of interest" description="Disordered" evidence="2">
    <location>
        <begin position="78"/>
        <end position="120"/>
    </location>
</feature>
<feature type="region of interest" description="Disordered" evidence="2">
    <location>
        <begin position="477"/>
        <end position="496"/>
    </location>
</feature>
<dbReference type="SUPFAM" id="SSF57997">
    <property type="entry name" value="Tropomyosin"/>
    <property type="match status" value="1"/>
</dbReference>
<feature type="compositionally biased region" description="Basic and acidic residues" evidence="2">
    <location>
        <begin position="34"/>
        <end position="43"/>
    </location>
</feature>
<dbReference type="OrthoDB" id="1926336at2759"/>
<dbReference type="PANTHER" id="PTHR45615:SF80">
    <property type="entry name" value="GRIP DOMAIN-CONTAINING PROTEIN"/>
    <property type="match status" value="1"/>
</dbReference>
<organism evidence="4 5">
    <name type="scientific">Pyrrhoderma noxium</name>
    <dbReference type="NCBI Taxonomy" id="2282107"/>
    <lineage>
        <taxon>Eukaryota</taxon>
        <taxon>Fungi</taxon>
        <taxon>Dikarya</taxon>
        <taxon>Basidiomycota</taxon>
        <taxon>Agaricomycotina</taxon>
        <taxon>Agaricomycetes</taxon>
        <taxon>Hymenochaetales</taxon>
        <taxon>Hymenochaetaceae</taxon>
        <taxon>Pyrrhoderma</taxon>
    </lineage>
</organism>
<feature type="compositionally biased region" description="Low complexity" evidence="2">
    <location>
        <begin position="83"/>
        <end position="108"/>
    </location>
</feature>
<evidence type="ECO:0000256" key="2">
    <source>
        <dbReference type="SAM" id="MobiDB-lite"/>
    </source>
</evidence>
<feature type="region of interest" description="Disordered" evidence="2">
    <location>
        <begin position="812"/>
        <end position="858"/>
    </location>
</feature>
<dbReference type="SMART" id="SM00755">
    <property type="entry name" value="Grip"/>
    <property type="match status" value="1"/>
</dbReference>
<feature type="compositionally biased region" description="Basic and acidic residues" evidence="2">
    <location>
        <begin position="758"/>
        <end position="780"/>
    </location>
</feature>
<keyword evidence="1" id="KW-0175">Coiled coil</keyword>
<dbReference type="EMBL" id="NBII01000002">
    <property type="protein sequence ID" value="PAV22181.1"/>
    <property type="molecule type" value="Genomic_DNA"/>
</dbReference>
<evidence type="ECO:0000313" key="4">
    <source>
        <dbReference type="EMBL" id="PAV22181.1"/>
    </source>
</evidence>
<proteinExistence type="predicted"/>